<evidence type="ECO:0000259" key="2">
    <source>
        <dbReference type="Pfam" id="PF24240"/>
    </source>
</evidence>
<gene>
    <name evidence="3" type="ORF">FJK96_20655</name>
</gene>
<evidence type="ECO:0000313" key="4">
    <source>
        <dbReference type="Proteomes" id="UP000317728"/>
    </source>
</evidence>
<dbReference type="InterPro" id="IPR055871">
    <property type="entry name" value="DUF7448"/>
</dbReference>
<dbReference type="EMBL" id="CP041150">
    <property type="protein sequence ID" value="QDF72333.1"/>
    <property type="molecule type" value="Genomic_DNA"/>
</dbReference>
<sequence length="178" mass="19428">MTNSPYPPDSVNNYPDDWTPDDNGTMPENVAELAKYVVGRRIIKAENGQTVNLGPYDGKRNCYGETLTGLVLTLDNGVQVVIADTWDCCASTSLEKFLLHPESVDHVITGVASTDGFTKWHIFADFGDVMELEVGWSAGNPFYYGYGFDIAVAPLEGEIVPEKPELPAPAQRALEVGQ</sequence>
<evidence type="ECO:0000256" key="1">
    <source>
        <dbReference type="SAM" id="MobiDB-lite"/>
    </source>
</evidence>
<dbReference type="RefSeq" id="WP_243452389.1">
    <property type="nucleotide sequence ID" value="NZ_CP041150.1"/>
</dbReference>
<organism evidence="3 4">
    <name type="scientific">Mycobacteroides chelonae</name>
    <name type="common">Mycobacterium chelonae</name>
    <dbReference type="NCBI Taxonomy" id="1774"/>
    <lineage>
        <taxon>Bacteria</taxon>
        <taxon>Bacillati</taxon>
        <taxon>Actinomycetota</taxon>
        <taxon>Actinomycetes</taxon>
        <taxon>Mycobacteriales</taxon>
        <taxon>Mycobacteriaceae</taxon>
        <taxon>Mycobacteroides</taxon>
    </lineage>
</organism>
<feature type="domain" description="DUF7448" evidence="2">
    <location>
        <begin position="36"/>
        <end position="150"/>
    </location>
</feature>
<accession>A0AB73U5H9</accession>
<protein>
    <recommendedName>
        <fullName evidence="2">DUF7448 domain-containing protein</fullName>
    </recommendedName>
</protein>
<feature type="region of interest" description="Disordered" evidence="1">
    <location>
        <begin position="1"/>
        <end position="26"/>
    </location>
</feature>
<name>A0AB73U5H9_MYCCH</name>
<reference evidence="3 4" key="1">
    <citation type="submission" date="2019-06" db="EMBL/GenBank/DDBJ databases">
        <title>Whole geneome sequnce of Mycobacteroides chelonae M77 isolated from bovine milk from Meghalaya, India.</title>
        <authorList>
            <person name="Vise E."/>
            <person name="Das S."/>
            <person name="Garg A."/>
            <person name="Ghatak S."/>
            <person name="Shakuntala I."/>
            <person name="Milton A.A.P."/>
            <person name="Karam A."/>
            <person name="Sanjukta R."/>
            <person name="Puro K."/>
            <person name="Sen A."/>
        </authorList>
    </citation>
    <scope>NUCLEOTIDE SEQUENCE [LARGE SCALE GENOMIC DNA]</scope>
    <source>
        <strain evidence="3 4">M77</strain>
    </source>
</reference>
<evidence type="ECO:0000313" key="3">
    <source>
        <dbReference type="EMBL" id="QDF72333.1"/>
    </source>
</evidence>
<dbReference type="Pfam" id="PF24240">
    <property type="entry name" value="DUF7448"/>
    <property type="match status" value="1"/>
</dbReference>
<dbReference type="Proteomes" id="UP000317728">
    <property type="component" value="Chromosome"/>
</dbReference>
<proteinExistence type="predicted"/>
<dbReference type="AlphaFoldDB" id="A0AB73U5H9"/>